<feature type="transmembrane region" description="Helical" evidence="6">
    <location>
        <begin position="453"/>
        <end position="473"/>
    </location>
</feature>
<organism evidence="9 10">
    <name type="scientific">Rhynchospora tenuis</name>
    <dbReference type="NCBI Taxonomy" id="198213"/>
    <lineage>
        <taxon>Eukaryota</taxon>
        <taxon>Viridiplantae</taxon>
        <taxon>Streptophyta</taxon>
        <taxon>Embryophyta</taxon>
        <taxon>Tracheophyta</taxon>
        <taxon>Spermatophyta</taxon>
        <taxon>Magnoliopsida</taxon>
        <taxon>Liliopsida</taxon>
        <taxon>Poales</taxon>
        <taxon>Cyperaceae</taxon>
        <taxon>Cyperoideae</taxon>
        <taxon>Rhynchosporeae</taxon>
        <taxon>Rhynchospora</taxon>
    </lineage>
</organism>
<evidence type="ECO:0000259" key="7">
    <source>
        <dbReference type="PROSITE" id="PS50004"/>
    </source>
</evidence>
<keyword evidence="2 6" id="KW-0812">Transmembrane</keyword>
<evidence type="ECO:0000256" key="1">
    <source>
        <dbReference type="ARBA" id="ARBA00004167"/>
    </source>
</evidence>
<evidence type="ECO:0000256" key="3">
    <source>
        <dbReference type="ARBA" id="ARBA00022989"/>
    </source>
</evidence>
<evidence type="ECO:0000259" key="8">
    <source>
        <dbReference type="PROSITE" id="PS51778"/>
    </source>
</evidence>
<dbReference type="PANTHER" id="PTHR46296">
    <property type="entry name" value="BNAA05G37250D PROTEIN"/>
    <property type="match status" value="1"/>
</dbReference>
<keyword evidence="10" id="KW-1185">Reference proteome</keyword>
<feature type="transmembrane region" description="Helical" evidence="6">
    <location>
        <begin position="411"/>
        <end position="433"/>
    </location>
</feature>
<name>A0AAD5ZJY4_9POAL</name>
<dbReference type="CDD" id="cd00030">
    <property type="entry name" value="C2"/>
    <property type="match status" value="2"/>
</dbReference>
<reference evidence="9 10" key="1">
    <citation type="journal article" date="2022" name="Cell">
        <title>Repeat-based holocentromeres influence genome architecture and karyotype evolution.</title>
        <authorList>
            <person name="Hofstatter P.G."/>
            <person name="Thangavel G."/>
            <person name="Lux T."/>
            <person name="Neumann P."/>
            <person name="Vondrak T."/>
            <person name="Novak P."/>
            <person name="Zhang M."/>
            <person name="Costa L."/>
            <person name="Castellani M."/>
            <person name="Scott A."/>
            <person name="Toegelov H."/>
            <person name="Fuchs J."/>
            <person name="Mata-Sucre Y."/>
            <person name="Dias Y."/>
            <person name="Vanzela A.L.L."/>
            <person name="Huettel B."/>
            <person name="Almeida C.C.S."/>
            <person name="Simkova H."/>
            <person name="Souza G."/>
            <person name="Pedrosa-Harand A."/>
            <person name="Macas J."/>
            <person name="Mayer K.F.X."/>
            <person name="Houben A."/>
            <person name="Marques A."/>
        </authorList>
    </citation>
    <scope>NUCLEOTIDE SEQUENCE [LARGE SCALE GENOMIC DNA]</scope>
    <source>
        <strain evidence="9">RhyTen1mFocal</strain>
    </source>
</reference>
<dbReference type="Pfam" id="PF02893">
    <property type="entry name" value="GRAM"/>
    <property type="match status" value="1"/>
</dbReference>
<sequence>MDNSLCVRVIEARGLNAMDADGFSNPYVKLSLGDERFRSKVVEKSLNPTWNEDFCFRVDDLKKELCICVVHDDKVFSDEFLGQMKLPLSRCLKSDGTSALQILWCTLHPKSFKSEEDTCGEIRIGISASQNKPDNSASVSHCHKPTDPSKPDQGMPPALLSSEYSSDDVEMPPLIDCDDQDSNVNLNSPFQELLATFKSQHQGGLIPRNLAEGVLVDQVYAISPTELNSVLFSPKTTFWHSLAEIQGTVGFEAKNWRLENDQKVLKRTVTYTKKAMLLTVRATEEQRYIMVGDEAFAVFCIVSTPDVPLGKKFQTELLYSISSVPELSEGEQKKTRLVISWQMSFLESTIMKKKIESGAREGLTESFDQFLKLLSQKAKVVEVKSIGEKKEQILASMKPDIESDWRTALRFFANFTVLFTVLAACYVLAHIAMANARVTQGLEFSLVDLPDSIGELAFSAVLVLLGLRVLGMVSRFLSARRQKGSDHGVTAQGEGWLLTIALVEGSNLTAFDSKGSDLYVVFTCNGKSKTSSIKFQQDHEPQWNETFEFDAMRDPPSVLKVRVFGGPLEEGAILGDAEINFLKSNLSDLSDVWIPLQGRRALPCQCQLHLRIFLDHTEGTAIGKEYHNEVEMEVGKKINMSSPQKNMEFQRNFSLPQEEILITDFMCNFRCKGRINFGKLFLSPRIIGFQTTLIGRKTKFFFLWQDIEDIHMIKPSLSALGSSTLLITLQKGRGQDAQIGALSCDDEGRLRFQFQIYTKFDVANR</sequence>
<feature type="compositionally biased region" description="Polar residues" evidence="5">
    <location>
        <begin position="130"/>
        <end position="139"/>
    </location>
</feature>
<dbReference type="AlphaFoldDB" id="A0AAD5ZJY4"/>
<comment type="subcellular location">
    <subcellularLocation>
        <location evidence="1">Membrane</location>
        <topology evidence="1">Single-pass membrane protein</topology>
    </subcellularLocation>
</comment>
<dbReference type="InterPro" id="IPR035892">
    <property type="entry name" value="C2_domain_sf"/>
</dbReference>
<dbReference type="PANTHER" id="PTHR46296:SF8">
    <property type="entry name" value="OS06G0297800 PROTEIN"/>
    <property type="match status" value="1"/>
</dbReference>
<comment type="caution">
    <text evidence="9">The sequence shown here is derived from an EMBL/GenBank/DDBJ whole genome shotgun (WGS) entry which is preliminary data.</text>
</comment>
<dbReference type="PROSITE" id="PS51778">
    <property type="entry name" value="VAST"/>
    <property type="match status" value="1"/>
</dbReference>
<dbReference type="InterPro" id="IPR031968">
    <property type="entry name" value="VASt"/>
</dbReference>
<feature type="domain" description="VASt" evidence="8">
    <location>
        <begin position="211"/>
        <end position="382"/>
    </location>
</feature>
<gene>
    <name evidence="9" type="ORF">LUZ61_002908</name>
</gene>
<protein>
    <recommendedName>
        <fullName evidence="11">C2 domain-containing protein</fullName>
    </recommendedName>
</protein>
<evidence type="ECO:0000256" key="6">
    <source>
        <dbReference type="SAM" id="Phobius"/>
    </source>
</evidence>
<dbReference type="GO" id="GO:0016020">
    <property type="term" value="C:membrane"/>
    <property type="evidence" value="ECO:0007669"/>
    <property type="project" value="UniProtKB-SubCell"/>
</dbReference>
<dbReference type="InterPro" id="IPR044511">
    <property type="entry name" value="At1g03370/At5g50170-like"/>
</dbReference>
<dbReference type="Gene3D" id="2.60.40.150">
    <property type="entry name" value="C2 domain"/>
    <property type="match status" value="2"/>
</dbReference>
<dbReference type="InterPro" id="IPR011993">
    <property type="entry name" value="PH-like_dom_sf"/>
</dbReference>
<evidence type="ECO:0000313" key="10">
    <source>
        <dbReference type="Proteomes" id="UP001210211"/>
    </source>
</evidence>
<dbReference type="Pfam" id="PF00168">
    <property type="entry name" value="C2"/>
    <property type="match status" value="2"/>
</dbReference>
<feature type="domain" description="C2" evidence="7">
    <location>
        <begin position="1"/>
        <end position="101"/>
    </location>
</feature>
<dbReference type="InterPro" id="IPR000008">
    <property type="entry name" value="C2_dom"/>
</dbReference>
<dbReference type="InterPro" id="IPR004182">
    <property type="entry name" value="GRAM"/>
</dbReference>
<keyword evidence="4 6" id="KW-0472">Membrane</keyword>
<dbReference type="SMART" id="SM00568">
    <property type="entry name" value="GRAM"/>
    <property type="match status" value="1"/>
</dbReference>
<evidence type="ECO:0008006" key="11">
    <source>
        <dbReference type="Google" id="ProtNLM"/>
    </source>
</evidence>
<dbReference type="PRINTS" id="PR00360">
    <property type="entry name" value="C2DOMAIN"/>
</dbReference>
<dbReference type="Gene3D" id="2.30.29.30">
    <property type="entry name" value="Pleckstrin-homology domain (PH domain)/Phosphotyrosine-binding domain (PTB)"/>
    <property type="match status" value="1"/>
</dbReference>
<evidence type="ECO:0000256" key="4">
    <source>
        <dbReference type="ARBA" id="ARBA00023136"/>
    </source>
</evidence>
<feature type="region of interest" description="Disordered" evidence="5">
    <location>
        <begin position="130"/>
        <end position="165"/>
    </location>
</feature>
<accession>A0AAD5ZJY4</accession>
<dbReference type="PROSITE" id="PS50004">
    <property type="entry name" value="C2"/>
    <property type="match status" value="2"/>
</dbReference>
<keyword evidence="3 6" id="KW-1133">Transmembrane helix</keyword>
<dbReference type="EMBL" id="JAMRDG010000001">
    <property type="protein sequence ID" value="KAJ3699203.1"/>
    <property type="molecule type" value="Genomic_DNA"/>
</dbReference>
<dbReference type="Pfam" id="PF16016">
    <property type="entry name" value="VASt"/>
    <property type="match status" value="1"/>
</dbReference>
<proteinExistence type="predicted"/>
<dbReference type="SUPFAM" id="SSF49562">
    <property type="entry name" value="C2 domain (Calcium/lipid-binding domain, CaLB)"/>
    <property type="match status" value="2"/>
</dbReference>
<evidence type="ECO:0000256" key="2">
    <source>
        <dbReference type="ARBA" id="ARBA00022692"/>
    </source>
</evidence>
<dbReference type="Proteomes" id="UP001210211">
    <property type="component" value="Unassembled WGS sequence"/>
</dbReference>
<feature type="domain" description="C2" evidence="7">
    <location>
        <begin position="483"/>
        <end position="594"/>
    </location>
</feature>
<evidence type="ECO:0000256" key="5">
    <source>
        <dbReference type="SAM" id="MobiDB-lite"/>
    </source>
</evidence>
<dbReference type="SMART" id="SM00239">
    <property type="entry name" value="C2"/>
    <property type="match status" value="2"/>
</dbReference>
<evidence type="ECO:0000313" key="9">
    <source>
        <dbReference type="EMBL" id="KAJ3699203.1"/>
    </source>
</evidence>